<comment type="caution">
    <text evidence="1">The sequence shown here is derived from an EMBL/GenBank/DDBJ whole genome shotgun (WGS) entry which is preliminary data.</text>
</comment>
<dbReference type="AlphaFoldDB" id="A0A645HDT6"/>
<organism evidence="1">
    <name type="scientific">bioreactor metagenome</name>
    <dbReference type="NCBI Taxonomy" id="1076179"/>
    <lineage>
        <taxon>unclassified sequences</taxon>
        <taxon>metagenomes</taxon>
        <taxon>ecological metagenomes</taxon>
    </lineage>
</organism>
<sequence length="69" mass="7109">MEGLFRGLGAELELEIVFHGVAQPAVAVDLPELVGGRSRYGSGVSPVDHVLVDGDLGLQLNLGVDALAV</sequence>
<protein>
    <submittedName>
        <fullName evidence="1">Uncharacterized protein</fullName>
    </submittedName>
</protein>
<dbReference type="EMBL" id="VSSQ01091708">
    <property type="protein sequence ID" value="MPN37197.1"/>
    <property type="molecule type" value="Genomic_DNA"/>
</dbReference>
<proteinExistence type="predicted"/>
<evidence type="ECO:0000313" key="1">
    <source>
        <dbReference type="EMBL" id="MPN37197.1"/>
    </source>
</evidence>
<reference evidence="1" key="1">
    <citation type="submission" date="2019-08" db="EMBL/GenBank/DDBJ databases">
        <authorList>
            <person name="Kucharzyk K."/>
            <person name="Murdoch R.W."/>
            <person name="Higgins S."/>
            <person name="Loffler F."/>
        </authorList>
    </citation>
    <scope>NUCLEOTIDE SEQUENCE</scope>
</reference>
<gene>
    <name evidence="1" type="ORF">SDC9_184713</name>
</gene>
<name>A0A645HDT6_9ZZZZ</name>
<accession>A0A645HDT6</accession>